<dbReference type="NCBIfam" id="TIGR02301">
    <property type="entry name" value="TIGR02301 family protein"/>
    <property type="match status" value="1"/>
</dbReference>
<dbReference type="Proteomes" id="UP000007374">
    <property type="component" value="Unassembled WGS sequence"/>
</dbReference>
<gene>
    <name evidence="2" type="ORF">NA8A_09739</name>
</gene>
<dbReference type="PATRIC" id="fig|1231190.3.peg.2043"/>
<evidence type="ECO:0000313" key="2">
    <source>
        <dbReference type="EMBL" id="EKF42940.1"/>
    </source>
</evidence>
<dbReference type="STRING" id="721133.SAMN05216176_103326"/>
<name>K2NUB1_9HYPH</name>
<keyword evidence="1" id="KW-0472">Membrane</keyword>
<feature type="transmembrane region" description="Helical" evidence="1">
    <location>
        <begin position="43"/>
        <end position="60"/>
    </location>
</feature>
<keyword evidence="1" id="KW-0812">Transmembrane</keyword>
<dbReference type="InterPro" id="IPR012645">
    <property type="entry name" value="CHP02301"/>
</dbReference>
<keyword evidence="1" id="KW-1133">Transmembrane helix</keyword>
<sequence>MRARRLNLFTRASCGQAKSSDIRMNVEIYENGPKRRFHETAKLSGVSATMLVIAALAFAIQPARAAEAAYEKPLLRLAEVLGAVHYLRNLCGETSDAWRGKMQELLTTEAPSPERREKLVASFNQGYRAFAGTYQSCTQQARSAISGYMEEGARLSKDIAQRYGN</sequence>
<comment type="caution">
    <text evidence="2">The sequence shown here is derived from an EMBL/GenBank/DDBJ whole genome shotgun (WGS) entry which is preliminary data.</text>
</comment>
<dbReference type="Pfam" id="PF09539">
    <property type="entry name" value="DUF2385"/>
    <property type="match status" value="1"/>
</dbReference>
<accession>K2NUB1</accession>
<dbReference type="eggNOG" id="COG5451">
    <property type="taxonomic scope" value="Bacteria"/>
</dbReference>
<dbReference type="AlphaFoldDB" id="K2NUB1"/>
<evidence type="ECO:0008006" key="4">
    <source>
        <dbReference type="Google" id="ProtNLM"/>
    </source>
</evidence>
<proteinExistence type="predicted"/>
<evidence type="ECO:0000313" key="3">
    <source>
        <dbReference type="Proteomes" id="UP000007374"/>
    </source>
</evidence>
<organism evidence="2 3">
    <name type="scientific">Nitratireductor indicus C115</name>
    <dbReference type="NCBI Taxonomy" id="1231190"/>
    <lineage>
        <taxon>Bacteria</taxon>
        <taxon>Pseudomonadati</taxon>
        <taxon>Pseudomonadota</taxon>
        <taxon>Alphaproteobacteria</taxon>
        <taxon>Hyphomicrobiales</taxon>
        <taxon>Phyllobacteriaceae</taxon>
        <taxon>Nitratireductor</taxon>
    </lineage>
</organism>
<protein>
    <recommendedName>
        <fullName evidence="4">TIGR02301 family protein</fullName>
    </recommendedName>
</protein>
<dbReference type="EMBL" id="AMSI01000005">
    <property type="protein sequence ID" value="EKF42940.1"/>
    <property type="molecule type" value="Genomic_DNA"/>
</dbReference>
<evidence type="ECO:0000256" key="1">
    <source>
        <dbReference type="SAM" id="Phobius"/>
    </source>
</evidence>
<reference evidence="2 3" key="1">
    <citation type="journal article" date="2012" name="J. Bacteriol.">
        <title>Genome Sequence of Nitratireductor indicus Type Strain C115.</title>
        <authorList>
            <person name="Lai Q."/>
            <person name="Li G."/>
            <person name="Yu Z."/>
            <person name="Shao Z."/>
        </authorList>
    </citation>
    <scope>NUCLEOTIDE SEQUENCE [LARGE SCALE GENOMIC DNA]</scope>
    <source>
        <strain evidence="2 3">C115</strain>
    </source>
</reference>
<keyword evidence="3" id="KW-1185">Reference proteome</keyword>